<evidence type="ECO:0000259" key="3">
    <source>
        <dbReference type="PROSITE" id="PS50102"/>
    </source>
</evidence>
<sequence length="449" mass="50168">MGCIQSPLMVYHNPPDLSPCWLQKQANGASPPLTTQSGRSGRGREGTSETRGRERGSSSANFRVLVGLVRKRKRKRQCVSTNFIYLLNFFHFTMDRKLVVLGIPWEVDTEGLREYMSKYGDLEDCIVMKERSTGRSRGFGYVTFASADDAKRVLSREHYLGERMLEVKIATPKEEMRAPVKKVTRIFVARIPPSVDESTFRSHFEEYGQITDLYMPKDQASKAHRGIGFITFASAGSVENLMADTHELGGATVVVDRATPKAYDFKPSGRMSQGGYGAYDAYISAATRYAAVGAPTLYDHPGPLYGRGESSRGMGKKMFVGRLPQEATADDLRQYFGRFGRIVDVYIPKDPKRSGHRGFGFVTFADEGIADRVSRRSHEICGQQVAIDSATPVDDVGPSFMMNPVGPFRGFGGPMRPFGRMYGGMHFDDWGYGFGSTRPSRADWRYRPY</sequence>
<dbReference type="SUPFAM" id="SSF54928">
    <property type="entry name" value="RNA-binding domain, RBD"/>
    <property type="match status" value="3"/>
</dbReference>
<proteinExistence type="predicted"/>
<feature type="domain" description="RRM" evidence="3">
    <location>
        <begin position="316"/>
        <end position="392"/>
    </location>
</feature>
<dbReference type="EMBL" id="JBBPBN010000005">
    <property type="protein sequence ID" value="KAK9038756.1"/>
    <property type="molecule type" value="Genomic_DNA"/>
</dbReference>
<organism evidence="4 5">
    <name type="scientific">Hibiscus sabdariffa</name>
    <name type="common">roselle</name>
    <dbReference type="NCBI Taxonomy" id="183260"/>
    <lineage>
        <taxon>Eukaryota</taxon>
        <taxon>Viridiplantae</taxon>
        <taxon>Streptophyta</taxon>
        <taxon>Embryophyta</taxon>
        <taxon>Tracheophyta</taxon>
        <taxon>Spermatophyta</taxon>
        <taxon>Magnoliopsida</taxon>
        <taxon>eudicotyledons</taxon>
        <taxon>Gunneridae</taxon>
        <taxon>Pentapetalae</taxon>
        <taxon>rosids</taxon>
        <taxon>malvids</taxon>
        <taxon>Malvales</taxon>
        <taxon>Malvaceae</taxon>
        <taxon>Malvoideae</taxon>
        <taxon>Hibiscus</taxon>
    </lineage>
</organism>
<feature type="domain" description="RRM" evidence="3">
    <location>
        <begin position="96"/>
        <end position="172"/>
    </location>
</feature>
<feature type="compositionally biased region" description="Polar residues" evidence="2">
    <location>
        <begin position="24"/>
        <end position="36"/>
    </location>
</feature>
<dbReference type="SMART" id="SM00360">
    <property type="entry name" value="RRM"/>
    <property type="match status" value="3"/>
</dbReference>
<keyword evidence="1" id="KW-0694">RNA-binding</keyword>
<dbReference type="InterPro" id="IPR053260">
    <property type="entry name" value="hnRNP"/>
</dbReference>
<feature type="region of interest" description="Disordered" evidence="2">
    <location>
        <begin position="22"/>
        <end position="57"/>
    </location>
</feature>
<accession>A0ABR2TMQ5</accession>
<evidence type="ECO:0000256" key="2">
    <source>
        <dbReference type="SAM" id="MobiDB-lite"/>
    </source>
</evidence>
<dbReference type="InterPro" id="IPR000504">
    <property type="entry name" value="RRM_dom"/>
</dbReference>
<comment type="caution">
    <text evidence="4">The sequence shown here is derived from an EMBL/GenBank/DDBJ whole genome shotgun (WGS) entry which is preliminary data.</text>
</comment>
<feature type="compositionally biased region" description="Basic and acidic residues" evidence="2">
    <location>
        <begin position="42"/>
        <end position="56"/>
    </location>
</feature>
<dbReference type="PANTHER" id="PTHR48035">
    <property type="entry name" value="HETEROGENEOUS NUCLEAR RIBONUCLEOPROTEIN 1"/>
    <property type="match status" value="1"/>
</dbReference>
<reference evidence="4 5" key="1">
    <citation type="journal article" date="2024" name="G3 (Bethesda)">
        <title>Genome assembly of Hibiscus sabdariffa L. provides insights into metabolisms of medicinal natural products.</title>
        <authorList>
            <person name="Kim T."/>
        </authorList>
    </citation>
    <scope>NUCLEOTIDE SEQUENCE [LARGE SCALE GENOMIC DNA]</scope>
    <source>
        <strain evidence="4">TK-2024</strain>
        <tissue evidence="4">Old leaves</tissue>
    </source>
</reference>
<evidence type="ECO:0000313" key="4">
    <source>
        <dbReference type="EMBL" id="KAK9038756.1"/>
    </source>
</evidence>
<dbReference type="Pfam" id="PF00076">
    <property type="entry name" value="RRM_1"/>
    <property type="match status" value="3"/>
</dbReference>
<dbReference type="Gene3D" id="3.30.70.330">
    <property type="match status" value="3"/>
</dbReference>
<gene>
    <name evidence="4" type="ORF">V6N11_023611</name>
</gene>
<protein>
    <recommendedName>
        <fullName evidence="3">RRM domain-containing protein</fullName>
    </recommendedName>
</protein>
<dbReference type="PROSITE" id="PS50102">
    <property type="entry name" value="RRM"/>
    <property type="match status" value="3"/>
</dbReference>
<evidence type="ECO:0000256" key="1">
    <source>
        <dbReference type="PROSITE-ProRule" id="PRU00176"/>
    </source>
</evidence>
<dbReference type="PANTHER" id="PTHR48035:SF2">
    <property type="entry name" value="RNA-BINDING REGION RNP-1 DOMAIN-CONTAINING PROTEIN"/>
    <property type="match status" value="1"/>
</dbReference>
<name>A0ABR2TMQ5_9ROSI</name>
<keyword evidence="5" id="KW-1185">Reference proteome</keyword>
<feature type="domain" description="RRM" evidence="3">
    <location>
        <begin position="184"/>
        <end position="260"/>
    </location>
</feature>
<dbReference type="InterPro" id="IPR035979">
    <property type="entry name" value="RBD_domain_sf"/>
</dbReference>
<evidence type="ECO:0000313" key="5">
    <source>
        <dbReference type="Proteomes" id="UP001396334"/>
    </source>
</evidence>
<dbReference type="InterPro" id="IPR012677">
    <property type="entry name" value="Nucleotide-bd_a/b_plait_sf"/>
</dbReference>
<dbReference type="Proteomes" id="UP001396334">
    <property type="component" value="Unassembled WGS sequence"/>
</dbReference>